<proteinExistence type="inferred from homology"/>
<dbReference type="Gene3D" id="1.10.510.10">
    <property type="entry name" value="Transferase(Phosphotransferase) domain 1"/>
    <property type="match status" value="1"/>
</dbReference>
<comment type="caution">
    <text evidence="9">The sequence shown here is derived from an EMBL/GenBank/DDBJ whole genome shotgun (WGS) entry which is preliminary data.</text>
</comment>
<dbReference type="STRING" id="329046.A0A1Y2C1T2"/>
<evidence type="ECO:0000256" key="2">
    <source>
        <dbReference type="ARBA" id="ARBA00022679"/>
    </source>
</evidence>
<dbReference type="Proteomes" id="UP000193642">
    <property type="component" value="Unassembled WGS sequence"/>
</dbReference>
<organism evidence="9 10">
    <name type="scientific">Rhizoclosmatium globosum</name>
    <dbReference type="NCBI Taxonomy" id="329046"/>
    <lineage>
        <taxon>Eukaryota</taxon>
        <taxon>Fungi</taxon>
        <taxon>Fungi incertae sedis</taxon>
        <taxon>Chytridiomycota</taxon>
        <taxon>Chytridiomycota incertae sedis</taxon>
        <taxon>Chytridiomycetes</taxon>
        <taxon>Chytridiales</taxon>
        <taxon>Chytriomycetaceae</taxon>
        <taxon>Rhizoclosmatium</taxon>
    </lineage>
</organism>
<feature type="binding site" evidence="6">
    <location>
        <position position="57"/>
    </location>
    <ligand>
        <name>ATP</name>
        <dbReference type="ChEBI" id="CHEBI:30616"/>
    </ligand>
</feature>
<feature type="domain" description="Protein kinase" evidence="8">
    <location>
        <begin position="28"/>
        <end position="302"/>
    </location>
</feature>
<dbReference type="InterPro" id="IPR008271">
    <property type="entry name" value="Ser/Thr_kinase_AS"/>
</dbReference>
<evidence type="ECO:0000256" key="1">
    <source>
        <dbReference type="ARBA" id="ARBA00006529"/>
    </source>
</evidence>
<keyword evidence="10" id="KW-1185">Reference proteome</keyword>
<evidence type="ECO:0000256" key="5">
    <source>
        <dbReference type="ARBA" id="ARBA00022840"/>
    </source>
</evidence>
<protein>
    <submittedName>
        <fullName evidence="9">Pkinase-domain-containing protein</fullName>
    </submittedName>
</protein>
<evidence type="ECO:0000256" key="7">
    <source>
        <dbReference type="RuleBase" id="RU000304"/>
    </source>
</evidence>
<keyword evidence="3 6" id="KW-0547">Nucleotide-binding</keyword>
<reference evidence="9 10" key="1">
    <citation type="submission" date="2016-07" db="EMBL/GenBank/DDBJ databases">
        <title>Pervasive Adenine N6-methylation of Active Genes in Fungi.</title>
        <authorList>
            <consortium name="DOE Joint Genome Institute"/>
            <person name="Mondo S.J."/>
            <person name="Dannebaum R.O."/>
            <person name="Kuo R.C."/>
            <person name="Labutti K."/>
            <person name="Haridas S."/>
            <person name="Kuo A."/>
            <person name="Salamov A."/>
            <person name="Ahrendt S.R."/>
            <person name="Lipzen A."/>
            <person name="Sullivan W."/>
            <person name="Andreopoulos W.B."/>
            <person name="Clum A."/>
            <person name="Lindquist E."/>
            <person name="Daum C."/>
            <person name="Ramamoorthy G.K."/>
            <person name="Gryganskyi A."/>
            <person name="Culley D."/>
            <person name="Magnuson J.K."/>
            <person name="James T.Y."/>
            <person name="O'Malley M.A."/>
            <person name="Stajich J.E."/>
            <person name="Spatafora J.W."/>
            <person name="Visel A."/>
            <person name="Grigoriev I.V."/>
        </authorList>
    </citation>
    <scope>NUCLEOTIDE SEQUENCE [LARGE SCALE GENOMIC DNA]</scope>
    <source>
        <strain evidence="9 10">JEL800</strain>
    </source>
</reference>
<comment type="similarity">
    <text evidence="1">Belongs to the protein kinase superfamily. STE Ser/Thr protein kinase family. MAP kinase kinase kinase subfamily.</text>
</comment>
<dbReference type="EMBL" id="MCGO01000033">
    <property type="protein sequence ID" value="ORY40990.1"/>
    <property type="molecule type" value="Genomic_DNA"/>
</dbReference>
<evidence type="ECO:0000256" key="3">
    <source>
        <dbReference type="ARBA" id="ARBA00022741"/>
    </source>
</evidence>
<name>A0A1Y2C1T2_9FUNG</name>
<dbReference type="PROSITE" id="PS50011">
    <property type="entry name" value="PROTEIN_KINASE_DOM"/>
    <property type="match status" value="1"/>
</dbReference>
<evidence type="ECO:0000313" key="10">
    <source>
        <dbReference type="Proteomes" id="UP000193642"/>
    </source>
</evidence>
<keyword evidence="4 9" id="KW-0418">Kinase</keyword>
<dbReference type="InterPro" id="IPR017441">
    <property type="entry name" value="Protein_kinase_ATP_BS"/>
</dbReference>
<keyword evidence="5 6" id="KW-0067">ATP-binding</keyword>
<accession>A0A1Y2C1T2</accession>
<dbReference type="SMART" id="SM00220">
    <property type="entry name" value="S_TKc"/>
    <property type="match status" value="1"/>
</dbReference>
<evidence type="ECO:0000256" key="4">
    <source>
        <dbReference type="ARBA" id="ARBA00022777"/>
    </source>
</evidence>
<dbReference type="OrthoDB" id="266718at2759"/>
<dbReference type="InterPro" id="IPR000719">
    <property type="entry name" value="Prot_kinase_dom"/>
</dbReference>
<dbReference type="AlphaFoldDB" id="A0A1Y2C1T2"/>
<dbReference type="PROSITE" id="PS00108">
    <property type="entry name" value="PROTEIN_KINASE_ST"/>
    <property type="match status" value="1"/>
</dbReference>
<keyword evidence="7" id="KW-0723">Serine/threonine-protein kinase</keyword>
<dbReference type="GO" id="GO:0004709">
    <property type="term" value="F:MAP kinase kinase kinase activity"/>
    <property type="evidence" value="ECO:0007669"/>
    <property type="project" value="UniProtKB-ARBA"/>
</dbReference>
<dbReference type="CDD" id="cd06606">
    <property type="entry name" value="STKc_MAPKKK"/>
    <property type="match status" value="1"/>
</dbReference>
<keyword evidence="2" id="KW-0808">Transferase</keyword>
<dbReference type="InterPro" id="IPR011009">
    <property type="entry name" value="Kinase-like_dom_sf"/>
</dbReference>
<dbReference type="FunFam" id="3.30.200.20:FF:000387">
    <property type="entry name" value="Serine/threonine-protein kinase STE11"/>
    <property type="match status" value="1"/>
</dbReference>
<evidence type="ECO:0000259" key="8">
    <source>
        <dbReference type="PROSITE" id="PS50011"/>
    </source>
</evidence>
<sequence>MDDLIPEVESPDAIVPGLEGFTRNQIIWQKGKLIGSGSFGRVYYGVNLTTHELMAVKQTELVPLNVRSSQSLRNRNQKLLEALQVEISLLKELDHPNVVSYLGFDVNINTVSVFLEYVDGGSLASILSKFGKFPYPMTQSFTWQILHGLEYLHERFIIHRDIKGANILVTHHGEVKIADFGISKKIDIKSVPNAQLSLQGTLYWMAPEVMQNTGVGYTSKVDIWSLGCVVYEMLEGHHPWSGMSDVSIMVNVGREHKAPVLSADIALSENEKAAVNEFLGLCFTADPEKRPTASNLFGYKFLDFTIPDELGFDFEQWLDVKTKEKEAMEAIMEEDSDFYDSSEVEE</sequence>
<evidence type="ECO:0000313" key="9">
    <source>
        <dbReference type="EMBL" id="ORY40990.1"/>
    </source>
</evidence>
<evidence type="ECO:0000256" key="6">
    <source>
        <dbReference type="PROSITE-ProRule" id="PRU10141"/>
    </source>
</evidence>
<dbReference type="Pfam" id="PF00069">
    <property type="entry name" value="Pkinase"/>
    <property type="match status" value="1"/>
</dbReference>
<gene>
    <name evidence="9" type="ORF">BCR33DRAFT_661500</name>
</gene>
<dbReference type="PANTHER" id="PTHR48016">
    <property type="entry name" value="MAP KINASE KINASE KINASE SSK2-RELATED-RELATED"/>
    <property type="match status" value="1"/>
</dbReference>
<dbReference type="GO" id="GO:0005524">
    <property type="term" value="F:ATP binding"/>
    <property type="evidence" value="ECO:0007669"/>
    <property type="project" value="UniProtKB-UniRule"/>
</dbReference>
<dbReference type="InterPro" id="IPR050538">
    <property type="entry name" value="MAP_kinase_kinase_kinase"/>
</dbReference>
<dbReference type="PROSITE" id="PS00107">
    <property type="entry name" value="PROTEIN_KINASE_ATP"/>
    <property type="match status" value="1"/>
</dbReference>
<dbReference type="PANTHER" id="PTHR48016:SF56">
    <property type="entry name" value="MAPKK KINASE"/>
    <property type="match status" value="1"/>
</dbReference>
<dbReference type="SUPFAM" id="SSF56112">
    <property type="entry name" value="Protein kinase-like (PK-like)"/>
    <property type="match status" value="1"/>
</dbReference>